<proteinExistence type="inferred from homology"/>
<keyword evidence="1 6" id="KW-0436">Ligase</keyword>
<dbReference type="InterPro" id="IPR012094">
    <property type="entry name" value="tRNA_Ile_lys_synt"/>
</dbReference>
<evidence type="ECO:0000256" key="6">
    <source>
        <dbReference type="HAMAP-Rule" id="MF_01161"/>
    </source>
</evidence>
<evidence type="ECO:0000256" key="4">
    <source>
        <dbReference type="ARBA" id="ARBA00022840"/>
    </source>
</evidence>
<evidence type="ECO:0000256" key="1">
    <source>
        <dbReference type="ARBA" id="ARBA00022598"/>
    </source>
</evidence>
<keyword evidence="2 6" id="KW-0819">tRNA processing</keyword>
<comment type="catalytic activity">
    <reaction evidence="5 6">
        <text>cytidine(34) in tRNA(Ile2) + L-lysine + ATP = lysidine(34) in tRNA(Ile2) + AMP + diphosphate + H(+)</text>
        <dbReference type="Rhea" id="RHEA:43744"/>
        <dbReference type="Rhea" id="RHEA-COMP:10625"/>
        <dbReference type="Rhea" id="RHEA-COMP:10670"/>
        <dbReference type="ChEBI" id="CHEBI:15378"/>
        <dbReference type="ChEBI" id="CHEBI:30616"/>
        <dbReference type="ChEBI" id="CHEBI:32551"/>
        <dbReference type="ChEBI" id="CHEBI:33019"/>
        <dbReference type="ChEBI" id="CHEBI:82748"/>
        <dbReference type="ChEBI" id="CHEBI:83665"/>
        <dbReference type="ChEBI" id="CHEBI:456215"/>
        <dbReference type="EC" id="6.3.4.19"/>
    </reaction>
</comment>
<dbReference type="GO" id="GO:0006400">
    <property type="term" value="P:tRNA modification"/>
    <property type="evidence" value="ECO:0007669"/>
    <property type="project" value="UniProtKB-UniRule"/>
</dbReference>
<dbReference type="SUPFAM" id="SSF52402">
    <property type="entry name" value="Adenine nucleotide alpha hydrolases-like"/>
    <property type="match status" value="1"/>
</dbReference>
<dbReference type="Gene3D" id="3.40.50.620">
    <property type="entry name" value="HUPs"/>
    <property type="match status" value="1"/>
</dbReference>
<dbReference type="EC" id="6.3.4.19" evidence="6"/>
<evidence type="ECO:0000313" key="9">
    <source>
        <dbReference type="Proteomes" id="UP000290174"/>
    </source>
</evidence>
<dbReference type="Pfam" id="PF01171">
    <property type="entry name" value="ATP_bind_3"/>
    <property type="match status" value="1"/>
</dbReference>
<feature type="binding site" evidence="6">
    <location>
        <begin position="32"/>
        <end position="37"/>
    </location>
    <ligand>
        <name>ATP</name>
        <dbReference type="ChEBI" id="CHEBI:30616"/>
    </ligand>
</feature>
<keyword evidence="3 6" id="KW-0547">Nucleotide-binding</keyword>
<protein>
    <recommendedName>
        <fullName evidence="6">tRNA(Ile)-lysidine synthase</fullName>
        <ecNumber evidence="6">6.3.4.19</ecNumber>
    </recommendedName>
    <alternativeName>
        <fullName evidence="6">tRNA(Ile)-2-lysyl-cytidine synthase</fullName>
    </alternativeName>
    <alternativeName>
        <fullName evidence="6">tRNA(Ile)-lysidine synthetase</fullName>
    </alternativeName>
</protein>
<dbReference type="GO" id="GO:0005524">
    <property type="term" value="F:ATP binding"/>
    <property type="evidence" value="ECO:0007669"/>
    <property type="project" value="UniProtKB-UniRule"/>
</dbReference>
<comment type="subcellular location">
    <subcellularLocation>
        <location evidence="6">Cytoplasm</location>
    </subcellularLocation>
</comment>
<dbReference type="PANTHER" id="PTHR43033">
    <property type="entry name" value="TRNA(ILE)-LYSIDINE SYNTHASE-RELATED"/>
    <property type="match status" value="1"/>
</dbReference>
<dbReference type="GO" id="GO:0005737">
    <property type="term" value="C:cytoplasm"/>
    <property type="evidence" value="ECO:0007669"/>
    <property type="project" value="UniProtKB-SubCell"/>
</dbReference>
<comment type="similarity">
    <text evidence="6">Belongs to the tRNA(Ile)-lysidine synthase family.</text>
</comment>
<evidence type="ECO:0000259" key="7">
    <source>
        <dbReference type="Pfam" id="PF01171"/>
    </source>
</evidence>
<dbReference type="Proteomes" id="UP000290174">
    <property type="component" value="Unassembled WGS sequence"/>
</dbReference>
<name>A0A4Q0QV83_9BRAD</name>
<sequence length="352" mass="37442">MSDDDNSPISAREARRLFAGLKAAPALVLAVSGGPDSVALMWLAARWRRSLVRGPQLTVVTVDHGLRPEAAREAREVKRLATELGLPHRTLRWRGAKPKTGLPAAAREARYLLLAQAARAVGASHVLTAHTRDDQAETLLMRMLRGSGLAGLSAMASVSERDGIVLARPLLDVPKAQLIATLKRAKVGFADDPTNRDTAFTRPRLRALLPQLAAEGGDARTLVRLAARLARANAAVEVLADGAERFLRLRDRDVAPQAGVRSFEASAFAVLPEEVRLRLLLRAIAALGHEGPAELGKVETLMSALDRAIAAGPRAAANGRPVLKQTLAGALISLAGGRIHIAPAPARRRKGA</sequence>
<dbReference type="AlphaFoldDB" id="A0A4Q0QV83"/>
<organism evidence="8 9">
    <name type="scientific">Bradyrhizobium zhanjiangense</name>
    <dbReference type="NCBI Taxonomy" id="1325107"/>
    <lineage>
        <taxon>Bacteria</taxon>
        <taxon>Pseudomonadati</taxon>
        <taxon>Pseudomonadota</taxon>
        <taxon>Alphaproteobacteria</taxon>
        <taxon>Hyphomicrobiales</taxon>
        <taxon>Nitrobacteraceae</taxon>
        <taxon>Bradyrhizobium</taxon>
    </lineage>
</organism>
<dbReference type="InterPro" id="IPR012795">
    <property type="entry name" value="tRNA_Ile_lys_synt_N"/>
</dbReference>
<dbReference type="GO" id="GO:0032267">
    <property type="term" value="F:tRNA(Ile)-lysidine synthase activity"/>
    <property type="evidence" value="ECO:0007669"/>
    <property type="project" value="UniProtKB-EC"/>
</dbReference>
<comment type="function">
    <text evidence="6">Ligates lysine onto the cytidine present at position 34 of the AUA codon-specific tRNA(Ile) that contains the anticodon CAU, in an ATP-dependent manner. Cytidine is converted to lysidine, thus changing the amino acid specificity of the tRNA from methionine to isoleucine.</text>
</comment>
<dbReference type="InterPro" id="IPR011063">
    <property type="entry name" value="TilS/TtcA_N"/>
</dbReference>
<dbReference type="PANTHER" id="PTHR43033:SF1">
    <property type="entry name" value="TRNA(ILE)-LYSIDINE SYNTHASE-RELATED"/>
    <property type="match status" value="1"/>
</dbReference>
<dbReference type="EMBL" id="RKMK01000004">
    <property type="protein sequence ID" value="RXH01321.1"/>
    <property type="molecule type" value="Genomic_DNA"/>
</dbReference>
<evidence type="ECO:0000256" key="3">
    <source>
        <dbReference type="ARBA" id="ARBA00022741"/>
    </source>
</evidence>
<dbReference type="NCBIfam" id="TIGR02432">
    <property type="entry name" value="lysidine_TilS_N"/>
    <property type="match status" value="1"/>
</dbReference>
<keyword evidence="4 6" id="KW-0067">ATP-binding</keyword>
<comment type="caution">
    <text evidence="8">The sequence shown here is derived from an EMBL/GenBank/DDBJ whole genome shotgun (WGS) entry which is preliminary data.</text>
</comment>
<dbReference type="InterPro" id="IPR014729">
    <property type="entry name" value="Rossmann-like_a/b/a_fold"/>
</dbReference>
<evidence type="ECO:0000256" key="5">
    <source>
        <dbReference type="ARBA" id="ARBA00048539"/>
    </source>
</evidence>
<comment type="domain">
    <text evidence="6">The N-terminal region contains the highly conserved SGGXDS motif, predicted to be a P-loop motif involved in ATP binding.</text>
</comment>
<keyword evidence="6" id="KW-0963">Cytoplasm</keyword>
<evidence type="ECO:0000256" key="2">
    <source>
        <dbReference type="ARBA" id="ARBA00022694"/>
    </source>
</evidence>
<dbReference type="RefSeq" id="WP_128936515.1">
    <property type="nucleotide sequence ID" value="NZ_CP022221.1"/>
</dbReference>
<dbReference type="HAMAP" id="MF_01161">
    <property type="entry name" value="tRNA_Ile_lys_synt"/>
    <property type="match status" value="1"/>
</dbReference>
<gene>
    <name evidence="6 8" type="primary">tilS</name>
    <name evidence="8" type="ORF">EAS61_06265</name>
</gene>
<dbReference type="CDD" id="cd01992">
    <property type="entry name" value="TilS_N"/>
    <property type="match status" value="1"/>
</dbReference>
<reference evidence="8 9" key="1">
    <citation type="submission" date="2018-11" db="EMBL/GenBank/DDBJ databases">
        <title>Bradyrhizobium sp. nov., isolated from effective nodules of peanut in China.</title>
        <authorList>
            <person name="Li Y."/>
        </authorList>
    </citation>
    <scope>NUCLEOTIDE SEQUENCE [LARGE SCALE GENOMIC DNA]</scope>
    <source>
        <strain evidence="8 9">CCBAU 51770</strain>
    </source>
</reference>
<feature type="domain" description="tRNA(Ile)-lysidine/2-thiocytidine synthase N-terminal" evidence="7">
    <location>
        <begin position="27"/>
        <end position="207"/>
    </location>
</feature>
<accession>A0A4Q0QV83</accession>
<evidence type="ECO:0000313" key="8">
    <source>
        <dbReference type="EMBL" id="RXH01321.1"/>
    </source>
</evidence>